<evidence type="ECO:0000313" key="2">
    <source>
        <dbReference type="EMBL" id="MDR6966908.1"/>
    </source>
</evidence>
<evidence type="ECO:0000313" key="3">
    <source>
        <dbReference type="Proteomes" id="UP001255185"/>
    </source>
</evidence>
<feature type="signal peptide" evidence="1">
    <location>
        <begin position="1"/>
        <end position="20"/>
    </location>
</feature>
<keyword evidence="3" id="KW-1185">Reference proteome</keyword>
<sequence>MKKVLLAFILLTGLLQTSCSSDLISESLPITNSVDVYVAGQKDNQACYWKNNQPFLLDSGGIMGPVANKIIVANDDVYVLGIGASANPLGAVPMFWKNGVLTILKTSLSTDAEEVMSITDFEVIGNDVYFVGYTRKTIVDFEDYSLFYWKNGIQTLVHNYGGYAQNQSRIKIANNNVYVTGTNSDNGNVSGMIDGYYTNSVFTEVPNSMLNGFSANNNEIFAFGTKDGISYYKNITLNSETTFPITPANGITDMYFDNGNMYFTDGSNNIYKNGILFDEGPISSGGIHDFKVLNDNIYRITHAGEFGFISFLTINGVQTMELPNGDGSFQSIYVVQN</sequence>
<feature type="chain" id="PRO_5046039228" description="Lipoprotein" evidence="1">
    <location>
        <begin position="21"/>
        <end position="337"/>
    </location>
</feature>
<dbReference type="EMBL" id="JAVDVI010000003">
    <property type="protein sequence ID" value="MDR6966908.1"/>
    <property type="molecule type" value="Genomic_DNA"/>
</dbReference>
<keyword evidence="1" id="KW-0732">Signal</keyword>
<name>A0ABU1TNA8_9FLAO</name>
<comment type="caution">
    <text evidence="2">The sequence shown here is derived from an EMBL/GenBank/DDBJ whole genome shotgun (WGS) entry which is preliminary data.</text>
</comment>
<dbReference type="Proteomes" id="UP001255185">
    <property type="component" value="Unassembled WGS sequence"/>
</dbReference>
<proteinExistence type="predicted"/>
<organism evidence="2 3">
    <name type="scientific">Flavobacterium arsenatis</name>
    <dbReference type="NCBI Taxonomy" id="1484332"/>
    <lineage>
        <taxon>Bacteria</taxon>
        <taxon>Pseudomonadati</taxon>
        <taxon>Bacteroidota</taxon>
        <taxon>Flavobacteriia</taxon>
        <taxon>Flavobacteriales</taxon>
        <taxon>Flavobacteriaceae</taxon>
        <taxon>Flavobacterium</taxon>
    </lineage>
</organism>
<gene>
    <name evidence="2" type="ORF">J2X31_000908</name>
</gene>
<reference evidence="2 3" key="1">
    <citation type="submission" date="2023-07" db="EMBL/GenBank/DDBJ databases">
        <title>Sorghum-associated microbial communities from plants grown in Nebraska, USA.</title>
        <authorList>
            <person name="Schachtman D."/>
        </authorList>
    </citation>
    <scope>NUCLEOTIDE SEQUENCE [LARGE SCALE GENOMIC DNA]</scope>
    <source>
        <strain evidence="2 3">3773</strain>
    </source>
</reference>
<evidence type="ECO:0008006" key="4">
    <source>
        <dbReference type="Google" id="ProtNLM"/>
    </source>
</evidence>
<protein>
    <recommendedName>
        <fullName evidence="4">Lipoprotein</fullName>
    </recommendedName>
</protein>
<evidence type="ECO:0000256" key="1">
    <source>
        <dbReference type="SAM" id="SignalP"/>
    </source>
</evidence>
<accession>A0ABU1TNA8</accession>
<dbReference type="RefSeq" id="WP_310024794.1">
    <property type="nucleotide sequence ID" value="NZ_JAVDVI010000003.1"/>
</dbReference>